<organism evidence="1 2">
    <name type="scientific">Perkinsus chesapeaki</name>
    <name type="common">Clam parasite</name>
    <name type="synonym">Perkinsus andrewsi</name>
    <dbReference type="NCBI Taxonomy" id="330153"/>
    <lineage>
        <taxon>Eukaryota</taxon>
        <taxon>Sar</taxon>
        <taxon>Alveolata</taxon>
        <taxon>Perkinsozoa</taxon>
        <taxon>Perkinsea</taxon>
        <taxon>Perkinsida</taxon>
        <taxon>Perkinsidae</taxon>
        <taxon>Perkinsus</taxon>
    </lineage>
</organism>
<comment type="caution">
    <text evidence="1">The sequence shown here is derived from an EMBL/GenBank/DDBJ whole genome shotgun (WGS) entry which is preliminary data.</text>
</comment>
<accession>A0A7J6LPY7</accession>
<name>A0A7J6LPY7_PERCH</name>
<keyword evidence="2" id="KW-1185">Reference proteome</keyword>
<protein>
    <submittedName>
        <fullName evidence="1">Uncharacterized protein</fullName>
    </submittedName>
</protein>
<dbReference type="Proteomes" id="UP000591131">
    <property type="component" value="Unassembled WGS sequence"/>
</dbReference>
<dbReference type="EMBL" id="JAAPAO010000380">
    <property type="protein sequence ID" value="KAF4661368.1"/>
    <property type="molecule type" value="Genomic_DNA"/>
</dbReference>
<dbReference type="AlphaFoldDB" id="A0A7J6LPY7"/>
<evidence type="ECO:0000313" key="1">
    <source>
        <dbReference type="EMBL" id="KAF4661368.1"/>
    </source>
</evidence>
<evidence type="ECO:0000313" key="2">
    <source>
        <dbReference type="Proteomes" id="UP000591131"/>
    </source>
</evidence>
<sequence length="195" mass="21670">METAAAVLKSAANSVRGFVLSKVDREALRRIKRALKRGLGPPRRAKPVSPGDLLAIYRASKRPQEKMRANAYILAGTKLVSGSYLEKKFAMWQLLMMSDKRGSTAAFVRGMPSGKKDLLAYRREQGAQDRDPLVGDLFGTEADKAGLREVLRCDLTRRLPNPDSCWPGPIPDPSLRKMVEDLTVCGHLHRGRPNF</sequence>
<proteinExistence type="predicted"/>
<reference evidence="1 2" key="1">
    <citation type="submission" date="2020-04" db="EMBL/GenBank/DDBJ databases">
        <title>Perkinsus chesapeaki whole genome sequence.</title>
        <authorList>
            <person name="Bogema D.R."/>
        </authorList>
    </citation>
    <scope>NUCLEOTIDE SEQUENCE [LARGE SCALE GENOMIC DNA]</scope>
    <source>
        <strain evidence="1">ATCC PRA-425</strain>
    </source>
</reference>
<gene>
    <name evidence="1" type="ORF">FOL47_006729</name>
</gene>